<evidence type="ECO:0008006" key="3">
    <source>
        <dbReference type="Google" id="ProtNLM"/>
    </source>
</evidence>
<dbReference type="EMBL" id="JBCHKQ010000003">
    <property type="protein sequence ID" value="MEM5948360.1"/>
    <property type="molecule type" value="Genomic_DNA"/>
</dbReference>
<reference evidence="1 2" key="1">
    <citation type="submission" date="2024-03" db="EMBL/GenBank/DDBJ databases">
        <title>Ignisphaera cupida sp. nov., a hyperthermophilic hydrolytic archaeon from a hot spring of Kamchatka, and proposal of Ignisphaeraceae fam. nov.</title>
        <authorList>
            <person name="Podosokorskaya O.A."/>
            <person name="Elcheninov A.G."/>
            <person name="Maltseva A.I."/>
            <person name="Zayulina K.S."/>
            <person name="Novikov A."/>
            <person name="Merkel A.Y."/>
        </authorList>
    </citation>
    <scope>NUCLEOTIDE SEQUENCE [LARGE SCALE GENOMIC DNA]</scope>
    <source>
        <strain evidence="1 2">38H-sp</strain>
    </source>
</reference>
<organism evidence="1 2">
    <name type="scientific">Rarispira pelagica</name>
    <dbReference type="NCBI Taxonomy" id="3141764"/>
    <lineage>
        <taxon>Bacteria</taxon>
        <taxon>Pseudomonadati</taxon>
        <taxon>Spirochaetota</taxon>
        <taxon>Spirochaetia</taxon>
        <taxon>Winmispirales</taxon>
        <taxon>Winmispiraceae</taxon>
        <taxon>Rarispira</taxon>
    </lineage>
</organism>
<protein>
    <recommendedName>
        <fullName evidence="3">Outer membrane protein beta-barrel domain-containing protein</fullName>
    </recommendedName>
</protein>
<keyword evidence="2" id="KW-1185">Reference proteome</keyword>
<dbReference type="RefSeq" id="WP_420069810.1">
    <property type="nucleotide sequence ID" value="NZ_JBCHKQ010000003.1"/>
</dbReference>
<comment type="caution">
    <text evidence="1">The sequence shown here is derived from an EMBL/GenBank/DDBJ whole genome shotgun (WGS) entry which is preliminary data.</text>
</comment>
<name>A0ABU9UCH1_9SPIR</name>
<proteinExistence type="predicted"/>
<evidence type="ECO:0000313" key="1">
    <source>
        <dbReference type="EMBL" id="MEM5948360.1"/>
    </source>
</evidence>
<dbReference type="Proteomes" id="UP001466331">
    <property type="component" value="Unassembled WGS sequence"/>
</dbReference>
<sequence>MRKLAIIFLLVFSCVFAFSQVRLDMGVDFPRGLGASVGGSTTISKESAEFFDKYWLPFPEAGIYFQFPDMPVKIGVGARFFTFILETIFWPNAFIEADIWRFSVLGQMGGGFFGMFGLANDFQSGKVFMPDLSLWFNITNNFRLGGGAMGLMVPELSDGMGFVYYLGAKFTVNLK</sequence>
<accession>A0ABU9UCH1</accession>
<evidence type="ECO:0000313" key="2">
    <source>
        <dbReference type="Proteomes" id="UP001466331"/>
    </source>
</evidence>
<gene>
    <name evidence="1" type="ORF">WKV44_07365</name>
</gene>